<evidence type="ECO:0000256" key="8">
    <source>
        <dbReference type="ARBA" id="ARBA00068163"/>
    </source>
</evidence>
<keyword evidence="3 9" id="KW-0378">Hydrolase</keyword>
<dbReference type="EMBL" id="PKLZ01000008">
    <property type="protein sequence ID" value="PLW82142.1"/>
    <property type="molecule type" value="Genomic_DNA"/>
</dbReference>
<dbReference type="FunFam" id="3.90.950.10:FF:000005">
    <property type="entry name" value="7-methyl-GTP pyrophosphatase"/>
    <property type="match status" value="1"/>
</dbReference>
<dbReference type="Pfam" id="PF02545">
    <property type="entry name" value="Maf"/>
    <property type="match status" value="1"/>
</dbReference>
<evidence type="ECO:0000256" key="9">
    <source>
        <dbReference type="HAMAP-Rule" id="MF_00528"/>
    </source>
</evidence>
<dbReference type="RefSeq" id="WP_101521394.1">
    <property type="nucleotide sequence ID" value="NZ_PKLZ01000008.1"/>
</dbReference>
<sequence>MGLILASTSPYRKNLLERLQIPFRCLSPETDETPLPGEAAAAVAGRLALAKARSVATQHPASLVIGSDQVAALGTVVLGKPLDHARASAQLAACAGKTVHFYTGLALCCIERGIEETHVEPFSVHFRPLTAGMIDNYLRREQAYDCAGSFKCEGLGIALFESLSGQDPTSLEGLPLIALTTLLARAGHPVLA</sequence>
<dbReference type="InterPro" id="IPR003697">
    <property type="entry name" value="Maf-like"/>
</dbReference>
<feature type="site" description="Important for substrate specificity" evidence="9">
    <location>
        <position position="153"/>
    </location>
</feature>
<proteinExistence type="inferred from homology"/>
<evidence type="ECO:0000313" key="11">
    <source>
        <dbReference type="Proteomes" id="UP000234845"/>
    </source>
</evidence>
<protein>
    <recommendedName>
        <fullName evidence="8 9">7-methyl-GTP pyrophosphatase</fullName>
        <shortName evidence="9">m(7)GTP pyrophosphatase</shortName>
        <ecNumber evidence="9">3.6.1.-</ecNumber>
    </recommendedName>
</protein>
<feature type="site" description="Important for substrate specificity" evidence="9">
    <location>
        <position position="11"/>
    </location>
</feature>
<dbReference type="GO" id="GO:0005737">
    <property type="term" value="C:cytoplasm"/>
    <property type="evidence" value="ECO:0007669"/>
    <property type="project" value="UniProtKB-SubCell"/>
</dbReference>
<dbReference type="SUPFAM" id="SSF52972">
    <property type="entry name" value="ITPase-like"/>
    <property type="match status" value="1"/>
</dbReference>
<comment type="function">
    <text evidence="6 9">Nucleoside triphosphate pyrophosphatase that hydrolyzes 7-methyl-GTP (m(7)GTP). May have a dual role in cell division arrest and in preventing the incorporation of modified nucleotides into cellular nucleic acids.</text>
</comment>
<reference evidence="11" key="1">
    <citation type="submission" date="2017-11" db="EMBL/GenBank/DDBJ databases">
        <title>The draft genome sequence of Chromatocurvus sp. F02.</title>
        <authorList>
            <person name="Du Z.-J."/>
            <person name="Chang Y.-Q."/>
        </authorList>
    </citation>
    <scope>NUCLEOTIDE SEQUENCE [LARGE SCALE GENOMIC DNA]</scope>
    <source>
        <strain evidence="11">F02</strain>
    </source>
</reference>
<dbReference type="HAMAP" id="MF_00528">
    <property type="entry name" value="Maf"/>
    <property type="match status" value="1"/>
</dbReference>
<keyword evidence="2 9" id="KW-0963">Cytoplasm</keyword>
<comment type="similarity">
    <text evidence="7 9">Belongs to the Maf family. YceF subfamily.</text>
</comment>
<evidence type="ECO:0000256" key="7">
    <source>
        <dbReference type="ARBA" id="ARBA00060749"/>
    </source>
</evidence>
<evidence type="ECO:0000256" key="6">
    <source>
        <dbReference type="ARBA" id="ARBA00053369"/>
    </source>
</evidence>
<dbReference type="Gene3D" id="3.90.950.10">
    <property type="match status" value="1"/>
</dbReference>
<gene>
    <name evidence="10" type="ORF">CWI75_10130</name>
</gene>
<evidence type="ECO:0000256" key="2">
    <source>
        <dbReference type="ARBA" id="ARBA00022490"/>
    </source>
</evidence>
<dbReference type="GO" id="GO:0009117">
    <property type="term" value="P:nucleotide metabolic process"/>
    <property type="evidence" value="ECO:0007669"/>
    <property type="project" value="UniProtKB-KW"/>
</dbReference>
<dbReference type="OrthoDB" id="9813694at2"/>
<dbReference type="CDD" id="cd00555">
    <property type="entry name" value="Maf"/>
    <property type="match status" value="1"/>
</dbReference>
<accession>A0A2N5Y175</accession>
<keyword evidence="11" id="KW-1185">Reference proteome</keyword>
<dbReference type="AlphaFoldDB" id="A0A2N5Y175"/>
<comment type="catalytic activity">
    <reaction evidence="5 9">
        <text>N(7)-methyl-GTP + H2O = N(7)-methyl-GMP + diphosphate + H(+)</text>
        <dbReference type="Rhea" id="RHEA:58744"/>
        <dbReference type="ChEBI" id="CHEBI:15377"/>
        <dbReference type="ChEBI" id="CHEBI:15378"/>
        <dbReference type="ChEBI" id="CHEBI:33019"/>
        <dbReference type="ChEBI" id="CHEBI:58285"/>
        <dbReference type="ChEBI" id="CHEBI:87133"/>
    </reaction>
</comment>
<comment type="subcellular location">
    <subcellularLocation>
        <location evidence="1 9">Cytoplasm</location>
    </subcellularLocation>
</comment>
<evidence type="ECO:0000256" key="3">
    <source>
        <dbReference type="ARBA" id="ARBA00022801"/>
    </source>
</evidence>
<dbReference type="InterPro" id="IPR029001">
    <property type="entry name" value="ITPase-like_fam"/>
</dbReference>
<evidence type="ECO:0000256" key="5">
    <source>
        <dbReference type="ARBA" id="ARBA00050213"/>
    </source>
</evidence>
<evidence type="ECO:0000313" key="10">
    <source>
        <dbReference type="EMBL" id="PLW82142.1"/>
    </source>
</evidence>
<dbReference type="PANTHER" id="PTHR43213">
    <property type="entry name" value="BIFUNCTIONAL DTTP/UTP PYROPHOSPHATASE/METHYLTRANSFERASE PROTEIN-RELATED"/>
    <property type="match status" value="1"/>
</dbReference>
<dbReference type="NCBIfam" id="TIGR00172">
    <property type="entry name" value="maf"/>
    <property type="match status" value="1"/>
</dbReference>
<feature type="active site" description="Proton acceptor" evidence="9">
    <location>
        <position position="68"/>
    </location>
</feature>
<name>A0A2N5Y175_9GAMM</name>
<dbReference type="EC" id="3.6.1.-" evidence="9"/>
<keyword evidence="4 9" id="KW-0546">Nucleotide metabolism</keyword>
<comment type="cofactor">
    <cofactor evidence="9">
        <name>a divalent metal cation</name>
        <dbReference type="ChEBI" id="CHEBI:60240"/>
    </cofactor>
</comment>
<evidence type="ECO:0000256" key="4">
    <source>
        <dbReference type="ARBA" id="ARBA00023080"/>
    </source>
</evidence>
<dbReference type="GO" id="GO:0047429">
    <property type="term" value="F:nucleoside triphosphate diphosphatase activity"/>
    <property type="evidence" value="ECO:0007669"/>
    <property type="project" value="InterPro"/>
</dbReference>
<feature type="site" description="Important for substrate specificity" evidence="9">
    <location>
        <position position="69"/>
    </location>
</feature>
<comment type="caution">
    <text evidence="9">Lacks conserved residue(s) required for the propagation of feature annotation.</text>
</comment>
<dbReference type="PANTHER" id="PTHR43213:SF10">
    <property type="entry name" value="7-METHYL-GTP PYROPHOSPHATASE"/>
    <property type="match status" value="1"/>
</dbReference>
<dbReference type="Proteomes" id="UP000234845">
    <property type="component" value="Unassembled WGS sequence"/>
</dbReference>
<evidence type="ECO:0000256" key="1">
    <source>
        <dbReference type="ARBA" id="ARBA00004496"/>
    </source>
</evidence>
<organism evidence="10 11">
    <name type="scientific">Kineobactrum sediminis</name>
    <dbReference type="NCBI Taxonomy" id="1905677"/>
    <lineage>
        <taxon>Bacteria</taxon>
        <taxon>Pseudomonadati</taxon>
        <taxon>Pseudomonadota</taxon>
        <taxon>Gammaproteobacteria</taxon>
        <taxon>Cellvibrionales</taxon>
        <taxon>Halieaceae</taxon>
        <taxon>Kineobactrum</taxon>
    </lineage>
</organism>
<comment type="caution">
    <text evidence="10">The sequence shown here is derived from an EMBL/GenBank/DDBJ whole genome shotgun (WGS) entry which is preliminary data.</text>
</comment>
<dbReference type="PIRSF" id="PIRSF006305">
    <property type="entry name" value="Maf"/>
    <property type="match status" value="1"/>
</dbReference>